<evidence type="ECO:0000256" key="7">
    <source>
        <dbReference type="ARBA" id="ARBA00032284"/>
    </source>
</evidence>
<dbReference type="InterPro" id="IPR029058">
    <property type="entry name" value="AB_hydrolase_fold"/>
</dbReference>
<evidence type="ECO:0000256" key="5">
    <source>
        <dbReference type="ARBA" id="ARBA00022825"/>
    </source>
</evidence>
<dbReference type="EMBL" id="VBPA01000073">
    <property type="protein sequence ID" value="TMQ72178.1"/>
    <property type="molecule type" value="Genomic_DNA"/>
</dbReference>
<evidence type="ECO:0000259" key="11">
    <source>
        <dbReference type="Pfam" id="PF00326"/>
    </source>
</evidence>
<dbReference type="GO" id="GO:0006508">
    <property type="term" value="P:proteolysis"/>
    <property type="evidence" value="ECO:0007669"/>
    <property type="project" value="UniProtKB-KW"/>
</dbReference>
<evidence type="ECO:0000256" key="9">
    <source>
        <dbReference type="ARBA" id="ARBA00045885"/>
    </source>
</evidence>
<dbReference type="GO" id="GO:0004252">
    <property type="term" value="F:serine-type endopeptidase activity"/>
    <property type="evidence" value="ECO:0007669"/>
    <property type="project" value="InterPro"/>
</dbReference>
<evidence type="ECO:0000256" key="1">
    <source>
        <dbReference type="ARBA" id="ARBA00010040"/>
    </source>
</evidence>
<comment type="similarity">
    <text evidence="1">Belongs to the peptidase S9C family.</text>
</comment>
<dbReference type="Pfam" id="PF00326">
    <property type="entry name" value="Peptidase_S9"/>
    <property type="match status" value="1"/>
</dbReference>
<comment type="function">
    <text evidence="9">This enzyme catalyzes the hydrolysis of the N-terminal peptide bond of an N-acetylated peptide to generate an N-acetylated amino acid and a peptide with a free N-terminus. It preferentially cleaves off Ac-Ala, Ac-Met and Ac-Ser. Also, involved in the degradation of oxidized and glycated proteins.</text>
</comment>
<dbReference type="Gene3D" id="2.120.10.30">
    <property type="entry name" value="TolB, C-terminal domain"/>
    <property type="match status" value="2"/>
</dbReference>
<protein>
    <recommendedName>
        <fullName evidence="8">Acyl-peptide hydrolase</fullName>
    </recommendedName>
    <alternativeName>
        <fullName evidence="7">Acylaminoacyl-peptidase</fullName>
    </alternativeName>
</protein>
<dbReference type="Gene3D" id="3.40.50.1820">
    <property type="entry name" value="alpha/beta hydrolase"/>
    <property type="match status" value="1"/>
</dbReference>
<dbReference type="SUPFAM" id="SSF82171">
    <property type="entry name" value="DPP6 N-terminal domain-like"/>
    <property type="match status" value="1"/>
</dbReference>
<dbReference type="InterPro" id="IPR011659">
    <property type="entry name" value="WD40"/>
</dbReference>
<sequence length="677" mass="74673">MTLVANAVSTLHPARQPLRGSRSMTAEDLWAIPRVGSPVPSPGAASFAVTVTTYDLESNQGRGRVWLVPCERDRAPGDARPLTSVEASSGEPAFAPDGTRLAFTRKSANGKVQLQVIPLDGGEAQKLIDLPLGGFDPRWLPDGNRIVFWATLLRGHFTPEATRTEIERRDKDPVKAQVTEERLYRYWDTWLTTGETPHLFVLDLAAGSLRDLTPDSIGWLDWMDPSGHYDVSPDGREIVFSGILFDHDRSLVRSVLHRVPLDGGAVRSLTASHPAEDLRPRYARDGSWIVFGMTEDPTFYADRVRLMRMDRASGKVTPLLVDWDRSPIAWEFAPDGTLFLTAEDQGRTSIFALDPASAGDPREVVRGGTVSGFAPMADGRLIFTMQSLSQPPEVFLGAPEKGSVTQATRFTDPVLESVALGEVREMRLEGAKGETIQMFVTLPPDARGDRPLPMVQMIHGGPHGISGDAFHFRWSPHVFAAAGYVVAQVNFQGSTSWGQDFAQRIQGGWGDRPFEDVMRATDHLIACGLADPDRMAAAGGSYGGYMAAWIAGHTDRFRCIVNHAGVYDLLGQYASDVTQGRAKSMGGEPWDGLEAIERWSPARFASGFSTPMLVLHGERDYRVPVTQGLACYGVLKAKGIPARLVYFPDENHWILKPRNSLLWYREVLGWLERWIAR</sequence>
<dbReference type="Proteomes" id="UP000319836">
    <property type="component" value="Unassembled WGS sequence"/>
</dbReference>
<organism evidence="12 13">
    <name type="scientific">Eiseniibacteriota bacterium</name>
    <dbReference type="NCBI Taxonomy" id="2212470"/>
    <lineage>
        <taxon>Bacteria</taxon>
        <taxon>Candidatus Eiseniibacteriota</taxon>
    </lineage>
</organism>
<proteinExistence type="inferred from homology"/>
<evidence type="ECO:0000256" key="10">
    <source>
        <dbReference type="SAM" id="MobiDB-lite"/>
    </source>
</evidence>
<dbReference type="InterPro" id="IPR002471">
    <property type="entry name" value="Pept_S9_AS"/>
</dbReference>
<dbReference type="PROSITE" id="PS00708">
    <property type="entry name" value="PRO_ENDOPEP_SER"/>
    <property type="match status" value="1"/>
</dbReference>
<keyword evidence="2" id="KW-0645">Protease</keyword>
<evidence type="ECO:0000256" key="3">
    <source>
        <dbReference type="ARBA" id="ARBA00022729"/>
    </source>
</evidence>
<evidence type="ECO:0000313" key="13">
    <source>
        <dbReference type="Proteomes" id="UP000319836"/>
    </source>
</evidence>
<evidence type="ECO:0000313" key="12">
    <source>
        <dbReference type="EMBL" id="TMQ72178.1"/>
    </source>
</evidence>
<name>A0A538U8F6_UNCEI</name>
<reference evidence="12 13" key="1">
    <citation type="journal article" date="2019" name="Nat. Microbiol.">
        <title>Mediterranean grassland soil C-N compound turnover is dependent on rainfall and depth, and is mediated by genomically divergent microorganisms.</title>
        <authorList>
            <person name="Diamond S."/>
            <person name="Andeer P.F."/>
            <person name="Li Z."/>
            <person name="Crits-Christoph A."/>
            <person name="Burstein D."/>
            <person name="Anantharaman K."/>
            <person name="Lane K.R."/>
            <person name="Thomas B.C."/>
            <person name="Pan C."/>
            <person name="Northen T.R."/>
            <person name="Banfield J.F."/>
        </authorList>
    </citation>
    <scope>NUCLEOTIDE SEQUENCE [LARGE SCALE GENOMIC DNA]</scope>
    <source>
        <strain evidence="12">WS_10</strain>
    </source>
</reference>
<feature type="domain" description="Peptidase S9 prolyl oligopeptidase catalytic" evidence="11">
    <location>
        <begin position="471"/>
        <end position="675"/>
    </location>
</feature>
<evidence type="ECO:0000256" key="4">
    <source>
        <dbReference type="ARBA" id="ARBA00022801"/>
    </source>
</evidence>
<keyword evidence="4" id="KW-0378">Hydrolase</keyword>
<evidence type="ECO:0000256" key="2">
    <source>
        <dbReference type="ARBA" id="ARBA00022670"/>
    </source>
</evidence>
<keyword evidence="6" id="KW-0007">Acetylation</keyword>
<dbReference type="InterPro" id="IPR011042">
    <property type="entry name" value="6-blade_b-propeller_TolB-like"/>
</dbReference>
<dbReference type="PANTHER" id="PTHR42776:SF13">
    <property type="entry name" value="DIPEPTIDYL-PEPTIDASE 5"/>
    <property type="match status" value="1"/>
</dbReference>
<dbReference type="InterPro" id="IPR001375">
    <property type="entry name" value="Peptidase_S9_cat"/>
</dbReference>
<dbReference type="SUPFAM" id="SSF53474">
    <property type="entry name" value="alpha/beta-Hydrolases"/>
    <property type="match status" value="1"/>
</dbReference>
<dbReference type="AlphaFoldDB" id="A0A538U8F6"/>
<keyword evidence="5" id="KW-0720">Serine protease</keyword>
<dbReference type="FunFam" id="3.40.50.1820:FF:000028">
    <property type="entry name" value="S9 family peptidase"/>
    <property type="match status" value="1"/>
</dbReference>
<dbReference type="Pfam" id="PF07676">
    <property type="entry name" value="PD40"/>
    <property type="match status" value="2"/>
</dbReference>
<keyword evidence="3" id="KW-0732">Signal</keyword>
<evidence type="ECO:0000256" key="8">
    <source>
        <dbReference type="ARBA" id="ARBA00032596"/>
    </source>
</evidence>
<gene>
    <name evidence="12" type="ORF">E6K80_03360</name>
</gene>
<accession>A0A538U8F6</accession>
<comment type="caution">
    <text evidence="12">The sequence shown here is derived from an EMBL/GenBank/DDBJ whole genome shotgun (WGS) entry which is preliminary data.</text>
</comment>
<dbReference type="PANTHER" id="PTHR42776">
    <property type="entry name" value="SERINE PEPTIDASE S9 FAMILY MEMBER"/>
    <property type="match status" value="1"/>
</dbReference>
<evidence type="ECO:0000256" key="6">
    <source>
        <dbReference type="ARBA" id="ARBA00022990"/>
    </source>
</evidence>
<feature type="region of interest" description="Disordered" evidence="10">
    <location>
        <begin position="77"/>
        <end position="97"/>
    </location>
</feature>